<evidence type="ECO:0000256" key="5">
    <source>
        <dbReference type="ARBA" id="ARBA00022989"/>
    </source>
</evidence>
<dbReference type="Pfam" id="PF00528">
    <property type="entry name" value="BPD_transp_1"/>
    <property type="match status" value="1"/>
</dbReference>
<comment type="similarity">
    <text evidence="7">Belongs to the binding-protein-dependent transport system permease family.</text>
</comment>
<feature type="transmembrane region" description="Helical" evidence="7">
    <location>
        <begin position="35"/>
        <end position="57"/>
    </location>
</feature>
<evidence type="ECO:0000313" key="10">
    <source>
        <dbReference type="Proteomes" id="UP000019140"/>
    </source>
</evidence>
<dbReference type="InterPro" id="IPR035906">
    <property type="entry name" value="MetI-like_sf"/>
</dbReference>
<comment type="subcellular location">
    <subcellularLocation>
        <location evidence="1 7">Cell membrane</location>
        <topology evidence="1 7">Multi-pass membrane protein</topology>
    </subcellularLocation>
</comment>
<evidence type="ECO:0000256" key="4">
    <source>
        <dbReference type="ARBA" id="ARBA00022692"/>
    </source>
</evidence>
<dbReference type="Proteomes" id="UP000019140">
    <property type="component" value="Unassembled WGS sequence"/>
</dbReference>
<dbReference type="PANTHER" id="PTHR43386">
    <property type="entry name" value="OLIGOPEPTIDE TRANSPORT SYSTEM PERMEASE PROTEIN APPC"/>
    <property type="match status" value="1"/>
</dbReference>
<keyword evidence="4 7" id="KW-0812">Transmembrane</keyword>
<dbReference type="GO" id="GO:0005886">
    <property type="term" value="C:plasma membrane"/>
    <property type="evidence" value="ECO:0007669"/>
    <property type="project" value="UniProtKB-SubCell"/>
</dbReference>
<dbReference type="GO" id="GO:0055085">
    <property type="term" value="P:transmembrane transport"/>
    <property type="evidence" value="ECO:0007669"/>
    <property type="project" value="InterPro"/>
</dbReference>
<proteinExistence type="inferred from homology"/>
<name>W4M113_9BACT</name>
<evidence type="ECO:0000256" key="1">
    <source>
        <dbReference type="ARBA" id="ARBA00004651"/>
    </source>
</evidence>
<accession>W4M113</accession>
<protein>
    <recommendedName>
        <fullName evidence="8">ABC transmembrane type-1 domain-containing protein</fullName>
    </recommendedName>
</protein>
<reference evidence="9 10" key="1">
    <citation type="journal article" date="2014" name="Nature">
        <title>An environmental bacterial taxon with a large and distinct metabolic repertoire.</title>
        <authorList>
            <person name="Wilson M.C."/>
            <person name="Mori T."/>
            <person name="Ruckert C."/>
            <person name="Uria A.R."/>
            <person name="Helf M.J."/>
            <person name="Takada K."/>
            <person name="Gernert C."/>
            <person name="Steffens U.A."/>
            <person name="Heycke N."/>
            <person name="Schmitt S."/>
            <person name="Rinke C."/>
            <person name="Helfrich E.J."/>
            <person name="Brachmann A.O."/>
            <person name="Gurgui C."/>
            <person name="Wakimoto T."/>
            <person name="Kracht M."/>
            <person name="Crusemann M."/>
            <person name="Hentschel U."/>
            <person name="Abe I."/>
            <person name="Matsunaga S."/>
            <person name="Kalinowski J."/>
            <person name="Takeyama H."/>
            <person name="Piel J."/>
        </authorList>
    </citation>
    <scope>NUCLEOTIDE SEQUENCE [LARGE SCALE GENOMIC DNA]</scope>
    <source>
        <strain evidence="10">TSY2</strain>
    </source>
</reference>
<keyword evidence="2 7" id="KW-0813">Transport</keyword>
<evidence type="ECO:0000313" key="9">
    <source>
        <dbReference type="EMBL" id="ETX03803.1"/>
    </source>
</evidence>
<dbReference type="PANTHER" id="PTHR43386:SF1">
    <property type="entry name" value="D,D-DIPEPTIDE TRANSPORT SYSTEM PERMEASE PROTEIN DDPC-RELATED"/>
    <property type="match status" value="1"/>
</dbReference>
<feature type="domain" description="ABC transmembrane type-1" evidence="8">
    <location>
        <begin position="96"/>
        <end position="285"/>
    </location>
</feature>
<comment type="caution">
    <text evidence="9">The sequence shown here is derived from an EMBL/GenBank/DDBJ whole genome shotgun (WGS) entry which is preliminary data.</text>
</comment>
<dbReference type="EMBL" id="AZHX01001383">
    <property type="protein sequence ID" value="ETX03803.1"/>
    <property type="molecule type" value="Genomic_DNA"/>
</dbReference>
<evidence type="ECO:0000256" key="2">
    <source>
        <dbReference type="ARBA" id="ARBA00022448"/>
    </source>
</evidence>
<dbReference type="PATRIC" id="fig|1429439.4.peg.5492"/>
<dbReference type="InterPro" id="IPR000515">
    <property type="entry name" value="MetI-like"/>
</dbReference>
<dbReference type="Gene3D" id="1.10.3720.10">
    <property type="entry name" value="MetI-like"/>
    <property type="match status" value="1"/>
</dbReference>
<dbReference type="SUPFAM" id="SSF161098">
    <property type="entry name" value="MetI-like"/>
    <property type="match status" value="1"/>
</dbReference>
<feature type="transmembrane region" description="Helical" evidence="7">
    <location>
        <begin position="263"/>
        <end position="284"/>
    </location>
</feature>
<gene>
    <name evidence="9" type="ORF">ETSY2_32450</name>
</gene>
<evidence type="ECO:0000256" key="6">
    <source>
        <dbReference type="ARBA" id="ARBA00023136"/>
    </source>
</evidence>
<dbReference type="CDD" id="cd06261">
    <property type="entry name" value="TM_PBP2"/>
    <property type="match status" value="1"/>
</dbReference>
<dbReference type="HOGENOM" id="CLU_028518_1_1_7"/>
<evidence type="ECO:0000256" key="3">
    <source>
        <dbReference type="ARBA" id="ARBA00022475"/>
    </source>
</evidence>
<feature type="transmembrane region" description="Helical" evidence="7">
    <location>
        <begin position="145"/>
        <end position="171"/>
    </location>
</feature>
<dbReference type="AlphaFoldDB" id="W4M113"/>
<dbReference type="InterPro" id="IPR050366">
    <property type="entry name" value="BP-dependent_transpt_permease"/>
</dbReference>
<feature type="transmembrane region" description="Helical" evidence="7">
    <location>
        <begin position="98"/>
        <end position="124"/>
    </location>
</feature>
<keyword evidence="10" id="KW-1185">Reference proteome</keyword>
<evidence type="ECO:0000259" key="8">
    <source>
        <dbReference type="PROSITE" id="PS50928"/>
    </source>
</evidence>
<keyword evidence="3" id="KW-1003">Cell membrane</keyword>
<dbReference type="Pfam" id="PF12911">
    <property type="entry name" value="OppC_N"/>
    <property type="match status" value="1"/>
</dbReference>
<dbReference type="InterPro" id="IPR025966">
    <property type="entry name" value="OppC_N"/>
</dbReference>
<dbReference type="PROSITE" id="PS50928">
    <property type="entry name" value="ABC_TM1"/>
    <property type="match status" value="1"/>
</dbReference>
<keyword evidence="6 7" id="KW-0472">Membrane</keyword>
<evidence type="ECO:0000256" key="7">
    <source>
        <dbReference type="RuleBase" id="RU363032"/>
    </source>
</evidence>
<organism evidence="9 10">
    <name type="scientific">Candidatus Entotheonella gemina</name>
    <dbReference type="NCBI Taxonomy" id="1429439"/>
    <lineage>
        <taxon>Bacteria</taxon>
        <taxon>Pseudomonadati</taxon>
        <taxon>Nitrospinota/Tectimicrobiota group</taxon>
        <taxon>Candidatus Tectimicrobiota</taxon>
        <taxon>Candidatus Entotheonellia</taxon>
        <taxon>Candidatus Entotheonellales</taxon>
        <taxon>Candidatus Entotheonellaceae</taxon>
        <taxon>Candidatus Entotheonella</taxon>
    </lineage>
</organism>
<sequence>MATSTSPLTAEIAPSAVVRSPGEWRRAARYLRRDVKVILGFMIIGLLLLMAFLAPLLTPYDPNAQEYELLLPPSAQHLLGTDEFGRDLLSRLIAGSRVSLLVGFAAVSLAVLASVPLGLLAGYYGGWIDNIIMRYIDLQWAFPSLIIAVGLMAILGPGVGNVIIAVSLAYVDDFARLARGEVLALREEEFITASRATGSSDFRIIVRHLLPNSLSPLIVQATISISYAILAESTLSFLGLGVPITTPTWGLILSGSRGFFTMAWWLAIFPGLAIMVTVLSINFVGDGLRDALDGKVSRVD</sequence>
<keyword evidence="5 7" id="KW-1133">Transmembrane helix</keyword>